<sequence length="100" mass="11396">MNEDFYYNVYAIVEEIPKGCVASYQLIAKLCGHPKNCRMVGKALRNADYFGDYPCHRVVHSDGSLVAGWEEQRTLLEAEHVVFKPSGKVDMKQCLWKISV</sequence>
<protein>
    <submittedName>
        <fullName evidence="3">MGMT family protein</fullName>
    </submittedName>
</protein>
<dbReference type="PANTHER" id="PTHR42942:SF1">
    <property type="entry name" value="ALKYLTRANSFERASE-LIKE PROTEIN 1"/>
    <property type="match status" value="1"/>
</dbReference>
<dbReference type="GO" id="GO:0006281">
    <property type="term" value="P:DNA repair"/>
    <property type="evidence" value="ECO:0007669"/>
    <property type="project" value="InterPro"/>
</dbReference>
<reference evidence="3 4" key="1">
    <citation type="submission" date="2020-08" db="EMBL/GenBank/DDBJ databases">
        <authorList>
            <person name="Liu C."/>
            <person name="Sun Q."/>
        </authorList>
    </citation>
    <scope>NUCLEOTIDE SEQUENCE [LARGE SCALE GENOMIC DNA]</scope>
    <source>
        <strain evidence="3 4">NSJ-61</strain>
    </source>
</reference>
<dbReference type="RefSeq" id="WP_117536325.1">
    <property type="nucleotide sequence ID" value="NZ_CP060636.1"/>
</dbReference>
<dbReference type="AlphaFoldDB" id="A0A7G9GS48"/>
<dbReference type="SUPFAM" id="SSF46767">
    <property type="entry name" value="Methylated DNA-protein cysteine methyltransferase, C-terminal domain"/>
    <property type="match status" value="1"/>
</dbReference>
<organism evidence="3 4">
    <name type="scientific">[Eubacterium] hominis</name>
    <dbReference type="NCBI Taxonomy" id="2764325"/>
    <lineage>
        <taxon>Bacteria</taxon>
        <taxon>Bacillati</taxon>
        <taxon>Bacillota</taxon>
        <taxon>Erysipelotrichia</taxon>
        <taxon>Erysipelotrichales</taxon>
        <taxon>Erysipelotrichaceae</taxon>
        <taxon>Amedibacillus</taxon>
    </lineage>
</organism>
<dbReference type="InterPro" id="IPR052520">
    <property type="entry name" value="ATL_DNA_repair"/>
</dbReference>
<dbReference type="CDD" id="cd06445">
    <property type="entry name" value="ATase"/>
    <property type="match status" value="1"/>
</dbReference>
<keyword evidence="4" id="KW-1185">Reference proteome</keyword>
<evidence type="ECO:0000259" key="2">
    <source>
        <dbReference type="Pfam" id="PF01035"/>
    </source>
</evidence>
<dbReference type="PANTHER" id="PTHR42942">
    <property type="entry name" value="6-O-METHYLGUANINE DNA METHYLTRANSFERASE"/>
    <property type="match status" value="1"/>
</dbReference>
<feature type="domain" description="Methylated-DNA-[protein]-cysteine S-methyltransferase DNA binding" evidence="2">
    <location>
        <begin position="4"/>
        <end position="81"/>
    </location>
</feature>
<evidence type="ECO:0000313" key="4">
    <source>
        <dbReference type="Proteomes" id="UP000515856"/>
    </source>
</evidence>
<evidence type="ECO:0000313" key="3">
    <source>
        <dbReference type="EMBL" id="QNM13630.1"/>
    </source>
</evidence>
<dbReference type="NCBIfam" id="TIGR00589">
    <property type="entry name" value="ogt"/>
    <property type="match status" value="1"/>
</dbReference>
<dbReference type="Pfam" id="PF01035">
    <property type="entry name" value="DNA_binding_1"/>
    <property type="match status" value="1"/>
</dbReference>
<evidence type="ECO:0000256" key="1">
    <source>
        <dbReference type="ARBA" id="ARBA00022763"/>
    </source>
</evidence>
<dbReference type="InterPro" id="IPR036217">
    <property type="entry name" value="MethylDNA_cys_MeTrfase_DNAb"/>
</dbReference>
<dbReference type="Gene3D" id="1.10.10.10">
    <property type="entry name" value="Winged helix-like DNA-binding domain superfamily/Winged helix DNA-binding domain"/>
    <property type="match status" value="1"/>
</dbReference>
<gene>
    <name evidence="3" type="ORF">H9Q80_06710</name>
</gene>
<keyword evidence="1" id="KW-0227">DNA damage</keyword>
<accession>A0A7G9GS48</accession>
<dbReference type="InterPro" id="IPR014048">
    <property type="entry name" value="MethylDNA_cys_MeTrfase_DNA-bd"/>
</dbReference>
<name>A0A7G9GS48_9FIRM</name>
<dbReference type="GO" id="GO:0003824">
    <property type="term" value="F:catalytic activity"/>
    <property type="evidence" value="ECO:0007669"/>
    <property type="project" value="InterPro"/>
</dbReference>
<proteinExistence type="predicted"/>
<dbReference type="KEGG" id="ehn:H9Q80_06710"/>
<dbReference type="Proteomes" id="UP000515856">
    <property type="component" value="Chromosome"/>
</dbReference>
<dbReference type="EMBL" id="CP060636">
    <property type="protein sequence ID" value="QNM13630.1"/>
    <property type="molecule type" value="Genomic_DNA"/>
</dbReference>
<dbReference type="InterPro" id="IPR036388">
    <property type="entry name" value="WH-like_DNA-bd_sf"/>
</dbReference>